<dbReference type="Gene3D" id="3.30.420.10">
    <property type="entry name" value="Ribonuclease H-like superfamily/Ribonuclease H"/>
    <property type="match status" value="1"/>
</dbReference>
<dbReference type="InterPro" id="IPR001584">
    <property type="entry name" value="Integrase_cat-core"/>
</dbReference>
<dbReference type="GO" id="GO:0003676">
    <property type="term" value="F:nucleic acid binding"/>
    <property type="evidence" value="ECO:0007669"/>
    <property type="project" value="InterPro"/>
</dbReference>
<dbReference type="Pfam" id="PF13683">
    <property type="entry name" value="rve_3"/>
    <property type="match status" value="1"/>
</dbReference>
<feature type="domain" description="Integrase catalytic" evidence="1">
    <location>
        <begin position="1"/>
        <end position="156"/>
    </location>
</feature>
<sequence>LWSVDLFRCESATLNTCWVLVVLDQFTRRIIGFGIRRGDVDGPNLCRMFNRAISASGQPRSLSSDNDPLFNYHQWQANLRILEIEEIKTVPYVPMSHPFVERLIGTIRREFLDNILFWTTNDLERKLSEFKDYYNHYRAHSALPRDAPAELAGDVEIPKAVLADYLWKSHCRGLFHTPVAA</sequence>
<evidence type="ECO:0000259" key="1">
    <source>
        <dbReference type="PROSITE" id="PS50994"/>
    </source>
</evidence>
<proteinExistence type="predicted"/>
<reference evidence="2" key="1">
    <citation type="journal article" date="2014" name="Front. Microbiol.">
        <title>High frequency of phylogenetically diverse reductive dehalogenase-homologous genes in deep subseafloor sedimentary metagenomes.</title>
        <authorList>
            <person name="Kawai M."/>
            <person name="Futagami T."/>
            <person name="Toyoda A."/>
            <person name="Takaki Y."/>
            <person name="Nishi S."/>
            <person name="Hori S."/>
            <person name="Arai W."/>
            <person name="Tsubouchi T."/>
            <person name="Morono Y."/>
            <person name="Uchiyama I."/>
            <person name="Ito T."/>
            <person name="Fujiyama A."/>
            <person name="Inagaki F."/>
            <person name="Takami H."/>
        </authorList>
    </citation>
    <scope>NUCLEOTIDE SEQUENCE</scope>
    <source>
        <strain evidence="2">Expedition CK06-06</strain>
    </source>
</reference>
<dbReference type="Pfam" id="PF00665">
    <property type="entry name" value="rve"/>
    <property type="match status" value="1"/>
</dbReference>
<gene>
    <name evidence="2" type="ORF">S01H1_56135</name>
</gene>
<dbReference type="GO" id="GO:0015074">
    <property type="term" value="P:DNA integration"/>
    <property type="evidence" value="ECO:0007669"/>
    <property type="project" value="InterPro"/>
</dbReference>
<protein>
    <recommendedName>
        <fullName evidence="1">Integrase catalytic domain-containing protein</fullName>
    </recommendedName>
</protein>
<feature type="non-terminal residue" evidence="2">
    <location>
        <position position="1"/>
    </location>
</feature>
<dbReference type="PANTHER" id="PTHR47515:SF2">
    <property type="entry name" value="INTEGRASE CORE DOMAIN PROTEIN"/>
    <property type="match status" value="1"/>
</dbReference>
<comment type="caution">
    <text evidence="2">The sequence shown here is derived from an EMBL/GenBank/DDBJ whole genome shotgun (WGS) entry which is preliminary data.</text>
</comment>
<name>X0VUJ2_9ZZZZ</name>
<dbReference type="SUPFAM" id="SSF53098">
    <property type="entry name" value="Ribonuclease H-like"/>
    <property type="match status" value="1"/>
</dbReference>
<dbReference type="PROSITE" id="PS50994">
    <property type="entry name" value="INTEGRASE"/>
    <property type="match status" value="1"/>
</dbReference>
<dbReference type="EMBL" id="BARS01036530">
    <property type="protein sequence ID" value="GAG16113.1"/>
    <property type="molecule type" value="Genomic_DNA"/>
</dbReference>
<organism evidence="2">
    <name type="scientific">marine sediment metagenome</name>
    <dbReference type="NCBI Taxonomy" id="412755"/>
    <lineage>
        <taxon>unclassified sequences</taxon>
        <taxon>metagenomes</taxon>
        <taxon>ecological metagenomes</taxon>
    </lineage>
</organism>
<accession>X0VUJ2</accession>
<dbReference type="PANTHER" id="PTHR47515">
    <property type="entry name" value="LOW CALCIUM RESPONSE LOCUS PROTEIN T"/>
    <property type="match status" value="1"/>
</dbReference>
<dbReference type="InterPro" id="IPR036397">
    <property type="entry name" value="RNaseH_sf"/>
</dbReference>
<dbReference type="InterPro" id="IPR012337">
    <property type="entry name" value="RNaseH-like_sf"/>
</dbReference>
<dbReference type="AlphaFoldDB" id="X0VUJ2"/>
<evidence type="ECO:0000313" key="2">
    <source>
        <dbReference type="EMBL" id="GAG16113.1"/>
    </source>
</evidence>